<dbReference type="PANTHER" id="PTHR33710:SF62">
    <property type="entry name" value="DUF4283 DOMAIN PROTEIN"/>
    <property type="match status" value="1"/>
</dbReference>
<organism evidence="1">
    <name type="scientific">Sesamum radiatum</name>
    <name type="common">Black benniseed</name>
    <dbReference type="NCBI Taxonomy" id="300843"/>
    <lineage>
        <taxon>Eukaryota</taxon>
        <taxon>Viridiplantae</taxon>
        <taxon>Streptophyta</taxon>
        <taxon>Embryophyta</taxon>
        <taxon>Tracheophyta</taxon>
        <taxon>Spermatophyta</taxon>
        <taxon>Magnoliopsida</taxon>
        <taxon>eudicotyledons</taxon>
        <taxon>Gunneridae</taxon>
        <taxon>Pentapetalae</taxon>
        <taxon>asterids</taxon>
        <taxon>lamiids</taxon>
        <taxon>Lamiales</taxon>
        <taxon>Pedaliaceae</taxon>
        <taxon>Sesamum</taxon>
    </lineage>
</organism>
<protein>
    <recommendedName>
        <fullName evidence="2">Endonuclease/exonuclease/phosphatase</fullName>
    </recommendedName>
</protein>
<dbReference type="EMBL" id="JACGWJ010000012">
    <property type="protein sequence ID" value="KAL0385691.1"/>
    <property type="molecule type" value="Genomic_DNA"/>
</dbReference>
<dbReference type="Gene3D" id="3.60.10.10">
    <property type="entry name" value="Endonuclease/exonuclease/phosphatase"/>
    <property type="match status" value="1"/>
</dbReference>
<gene>
    <name evidence="1" type="ORF">Sradi_2963400</name>
</gene>
<accession>A0AAW2S1R7</accession>
<evidence type="ECO:0008006" key="2">
    <source>
        <dbReference type="Google" id="ProtNLM"/>
    </source>
</evidence>
<evidence type="ECO:0000313" key="1">
    <source>
        <dbReference type="EMBL" id="KAL0385691.1"/>
    </source>
</evidence>
<dbReference type="PANTHER" id="PTHR33710">
    <property type="entry name" value="BNAC02G09200D PROTEIN"/>
    <property type="match status" value="1"/>
</dbReference>
<reference evidence="1" key="1">
    <citation type="submission" date="2020-06" db="EMBL/GenBank/DDBJ databases">
        <authorList>
            <person name="Li T."/>
            <person name="Hu X."/>
            <person name="Zhang T."/>
            <person name="Song X."/>
            <person name="Zhang H."/>
            <person name="Dai N."/>
            <person name="Sheng W."/>
            <person name="Hou X."/>
            <person name="Wei L."/>
        </authorList>
    </citation>
    <scope>NUCLEOTIDE SEQUENCE</scope>
    <source>
        <strain evidence="1">G02</strain>
        <tissue evidence="1">Leaf</tissue>
    </source>
</reference>
<dbReference type="InterPro" id="IPR036691">
    <property type="entry name" value="Endo/exonu/phosph_ase_sf"/>
</dbReference>
<dbReference type="SUPFAM" id="SSF56219">
    <property type="entry name" value="DNase I-like"/>
    <property type="match status" value="1"/>
</dbReference>
<proteinExistence type="predicted"/>
<sequence length="217" mass="25391">MREFRLALDKARLFDLGCSGDQLTWCNRQEAPHTIYECLDRACGNAKWRLLFPNSDVRLLSSIYSDHAPILIELSPGVVNTNQFARPFHFEASWIKQHDCEELIKKAWNMGIGSTGQERLQQNRDICRSKFVARKQMGCGTVTKEIKEFELRIAQLRNRPLTSDIKLQEKKLRTKLEELFQAEEILWKQRAKAHWLKEGDRNTHFFHSKASGTFQRN</sequence>
<name>A0AAW2S1R7_SESRA</name>
<dbReference type="AlphaFoldDB" id="A0AAW2S1R7"/>
<comment type="caution">
    <text evidence="1">The sequence shown here is derived from an EMBL/GenBank/DDBJ whole genome shotgun (WGS) entry which is preliminary data.</text>
</comment>
<reference evidence="1" key="2">
    <citation type="journal article" date="2024" name="Plant">
        <title>Genomic evolution and insights into agronomic trait innovations of Sesamum species.</title>
        <authorList>
            <person name="Miao H."/>
            <person name="Wang L."/>
            <person name="Qu L."/>
            <person name="Liu H."/>
            <person name="Sun Y."/>
            <person name="Le M."/>
            <person name="Wang Q."/>
            <person name="Wei S."/>
            <person name="Zheng Y."/>
            <person name="Lin W."/>
            <person name="Duan Y."/>
            <person name="Cao H."/>
            <person name="Xiong S."/>
            <person name="Wang X."/>
            <person name="Wei L."/>
            <person name="Li C."/>
            <person name="Ma Q."/>
            <person name="Ju M."/>
            <person name="Zhao R."/>
            <person name="Li G."/>
            <person name="Mu C."/>
            <person name="Tian Q."/>
            <person name="Mei H."/>
            <person name="Zhang T."/>
            <person name="Gao T."/>
            <person name="Zhang H."/>
        </authorList>
    </citation>
    <scope>NUCLEOTIDE SEQUENCE</scope>
    <source>
        <strain evidence="1">G02</strain>
    </source>
</reference>